<dbReference type="Pfam" id="PF25115">
    <property type="entry name" value="Agd3_CE"/>
    <property type="match status" value="1"/>
</dbReference>
<sequence length="668" mass="74874">AVSINSTLLVVLRDANATLPGTYVLQGYGIPYQTVDISIRGGGFPQLNSTADSGNFGGIVLVSAREYKDKDDWNTALNERQWQDLYRYQEAFGVRMVRLNAYPSEEFGVQATAGPFRTDVPLSIYNGKDFPTANIRQDAAMSTFNVTKYTAKVTNSSLARQFAEFGTSSRTTAAVINRFPSGREQQVWFTVCDPNLTSSTILSHAWIHWISRGLYLGFRRIYLNTQVDDVFVMTELYETGKSFRVKPEDLAEHVTWTKELNAKLPPGSNFMIELGHNGNGNIEAAVENDYNNAPAFCDPQEGIDYPAQIDGPPEYMKPIGTGKDLWDKKFKKYQWTAKCSQLDPLEVWLADKKNMNAFLHVSHTFTHEDETNATYADVVKEITWNQEWFKRIGFTDATSSPFFSPNGLIPPGITGLHNGDAIRAWLENGIKYAMGDNSRPILMQRPDRKSDFHPIVTNVKENGYAGAYIIGRFGTSIYYNCDLPECVNKEWKAIAKGSGNFLSQLQYEAGVNSNYLVGLRWDPYMFHQANMRVSDTPKIDLLGKNKKYSLLMAWTEFVLNQVTINTDWPIITLKHDDISIAIINRKTRDECLPQLSYVLSDDRKSITGVKVSARNMKCGTPIPVTVPNGVTDAKGATKEQRGKDPLTLWVSLGGAEKSYTLDTAIQLG</sequence>
<evidence type="ECO:0000313" key="5">
    <source>
        <dbReference type="Proteomes" id="UP000700596"/>
    </source>
</evidence>
<comment type="caution">
    <text evidence="4">The sequence shown here is derived from an EMBL/GenBank/DDBJ whole genome shotgun (WGS) entry which is preliminary data.</text>
</comment>
<dbReference type="PANTHER" id="PTHR31002:SF34">
    <property type="entry name" value="CELL WALL PROTEIN CWP1-RELATED"/>
    <property type="match status" value="1"/>
</dbReference>
<evidence type="ECO:0000259" key="2">
    <source>
        <dbReference type="Pfam" id="PF25116"/>
    </source>
</evidence>
<evidence type="ECO:0000313" key="4">
    <source>
        <dbReference type="EMBL" id="KAH7123530.1"/>
    </source>
</evidence>
<dbReference type="PANTHER" id="PTHR31002">
    <property type="entry name" value="SERIPAUPERIN"/>
    <property type="match status" value="1"/>
</dbReference>
<feature type="non-terminal residue" evidence="4">
    <location>
        <position position="1"/>
    </location>
</feature>
<dbReference type="AlphaFoldDB" id="A0A9P9ILG7"/>
<gene>
    <name evidence="4" type="ORF">B0J11DRAFT_606326</name>
</gene>
<evidence type="ECO:0000259" key="3">
    <source>
        <dbReference type="Pfam" id="PF25117"/>
    </source>
</evidence>
<dbReference type="Pfam" id="PF25117">
    <property type="entry name" value="Agd3_C"/>
    <property type="match status" value="1"/>
</dbReference>
<dbReference type="OrthoDB" id="2113314at2759"/>
<organism evidence="4 5">
    <name type="scientific">Dendryphion nanum</name>
    <dbReference type="NCBI Taxonomy" id="256645"/>
    <lineage>
        <taxon>Eukaryota</taxon>
        <taxon>Fungi</taxon>
        <taxon>Dikarya</taxon>
        <taxon>Ascomycota</taxon>
        <taxon>Pezizomycotina</taxon>
        <taxon>Dothideomycetes</taxon>
        <taxon>Pleosporomycetidae</taxon>
        <taxon>Pleosporales</taxon>
        <taxon>Torulaceae</taxon>
        <taxon>Dendryphion</taxon>
    </lineage>
</organism>
<dbReference type="InterPro" id="IPR056825">
    <property type="entry name" value="Agd3_C"/>
</dbReference>
<dbReference type="InterPro" id="IPR056826">
    <property type="entry name" value="Agd3_CE"/>
</dbReference>
<dbReference type="Pfam" id="PF25116">
    <property type="entry name" value="CBM87_Agd3"/>
    <property type="match status" value="1"/>
</dbReference>
<evidence type="ECO:0008006" key="6">
    <source>
        <dbReference type="Google" id="ProtNLM"/>
    </source>
</evidence>
<dbReference type="InterPro" id="IPR056827">
    <property type="entry name" value="CBM87_Agd3"/>
</dbReference>
<feature type="domain" description="Agd3 C-terminal" evidence="3">
    <location>
        <begin position="599"/>
        <end position="665"/>
    </location>
</feature>
<dbReference type="Proteomes" id="UP000700596">
    <property type="component" value="Unassembled WGS sequence"/>
</dbReference>
<accession>A0A9P9ILG7</accession>
<dbReference type="GO" id="GO:0005975">
    <property type="term" value="P:carbohydrate metabolic process"/>
    <property type="evidence" value="ECO:0007669"/>
    <property type="project" value="InterPro"/>
</dbReference>
<feature type="domain" description="Agd3 CBM87" evidence="2">
    <location>
        <begin position="4"/>
        <end position="209"/>
    </location>
</feature>
<feature type="domain" description="Agd3 deacetylase" evidence="1">
    <location>
        <begin position="223"/>
        <end position="596"/>
    </location>
</feature>
<protein>
    <recommendedName>
        <fullName evidence="6">Extracellular serine-rich protein</fullName>
    </recommendedName>
</protein>
<proteinExistence type="predicted"/>
<reference evidence="4" key="1">
    <citation type="journal article" date="2021" name="Nat. Commun.">
        <title>Genetic determinants of endophytism in the Arabidopsis root mycobiome.</title>
        <authorList>
            <person name="Mesny F."/>
            <person name="Miyauchi S."/>
            <person name="Thiergart T."/>
            <person name="Pickel B."/>
            <person name="Atanasova L."/>
            <person name="Karlsson M."/>
            <person name="Huettel B."/>
            <person name="Barry K.W."/>
            <person name="Haridas S."/>
            <person name="Chen C."/>
            <person name="Bauer D."/>
            <person name="Andreopoulos W."/>
            <person name="Pangilinan J."/>
            <person name="LaButti K."/>
            <person name="Riley R."/>
            <person name="Lipzen A."/>
            <person name="Clum A."/>
            <person name="Drula E."/>
            <person name="Henrissat B."/>
            <person name="Kohler A."/>
            <person name="Grigoriev I.V."/>
            <person name="Martin F.M."/>
            <person name="Hacquard S."/>
        </authorList>
    </citation>
    <scope>NUCLEOTIDE SEQUENCE</scope>
    <source>
        <strain evidence="4">MPI-CAGE-CH-0243</strain>
    </source>
</reference>
<dbReference type="Gene3D" id="3.20.20.370">
    <property type="entry name" value="Glycoside hydrolase/deacetylase"/>
    <property type="match status" value="1"/>
</dbReference>
<dbReference type="InterPro" id="IPR011330">
    <property type="entry name" value="Glyco_hydro/deAcase_b/a-brl"/>
</dbReference>
<name>A0A9P9ILG7_9PLEO</name>
<dbReference type="EMBL" id="JAGMWT010000008">
    <property type="protein sequence ID" value="KAH7123530.1"/>
    <property type="molecule type" value="Genomic_DNA"/>
</dbReference>
<dbReference type="SUPFAM" id="SSF88713">
    <property type="entry name" value="Glycoside hydrolase/deacetylase"/>
    <property type="match status" value="1"/>
</dbReference>
<evidence type="ECO:0000259" key="1">
    <source>
        <dbReference type="Pfam" id="PF25115"/>
    </source>
</evidence>
<dbReference type="InterPro" id="IPR050788">
    <property type="entry name" value="Yeast_SRP1/TIP1_CWP"/>
</dbReference>
<keyword evidence="5" id="KW-1185">Reference proteome</keyword>